<evidence type="ECO:0000256" key="5">
    <source>
        <dbReference type="ARBA" id="ARBA00023004"/>
    </source>
</evidence>
<dbReference type="InterPro" id="IPR001128">
    <property type="entry name" value="Cyt_P450"/>
</dbReference>
<gene>
    <name evidence="6" type="ORF">ONZ51_g12398</name>
</gene>
<protein>
    <recommendedName>
        <fullName evidence="8">Cytochrome P450</fullName>
    </recommendedName>
</protein>
<dbReference type="GO" id="GO:0004497">
    <property type="term" value="F:monooxygenase activity"/>
    <property type="evidence" value="ECO:0007669"/>
    <property type="project" value="InterPro"/>
</dbReference>
<keyword evidence="4" id="KW-0560">Oxidoreductase</keyword>
<proteinExistence type="inferred from homology"/>
<evidence type="ECO:0000256" key="2">
    <source>
        <dbReference type="ARBA" id="ARBA00010617"/>
    </source>
</evidence>
<evidence type="ECO:0000256" key="1">
    <source>
        <dbReference type="ARBA" id="ARBA00001971"/>
    </source>
</evidence>
<evidence type="ECO:0000313" key="6">
    <source>
        <dbReference type="EMBL" id="KAJ8455571.1"/>
    </source>
</evidence>
<keyword evidence="3" id="KW-0479">Metal-binding</keyword>
<name>A0AAD7TIJ3_9APHY</name>
<reference evidence="6" key="1">
    <citation type="submission" date="2022-11" db="EMBL/GenBank/DDBJ databases">
        <title>Genome Sequence of Cubamyces cubensis.</title>
        <authorList>
            <person name="Buettner E."/>
        </authorList>
    </citation>
    <scope>NUCLEOTIDE SEQUENCE</scope>
    <source>
        <strain evidence="6">MPL-01</strain>
    </source>
</reference>
<keyword evidence="7" id="KW-1185">Reference proteome</keyword>
<dbReference type="Pfam" id="PF00067">
    <property type="entry name" value="p450"/>
    <property type="match status" value="1"/>
</dbReference>
<dbReference type="SUPFAM" id="SSF48264">
    <property type="entry name" value="Cytochrome P450"/>
    <property type="match status" value="1"/>
</dbReference>
<dbReference type="GO" id="GO:0016705">
    <property type="term" value="F:oxidoreductase activity, acting on paired donors, with incorporation or reduction of molecular oxygen"/>
    <property type="evidence" value="ECO:0007669"/>
    <property type="project" value="InterPro"/>
</dbReference>
<dbReference type="GO" id="GO:0005506">
    <property type="term" value="F:iron ion binding"/>
    <property type="evidence" value="ECO:0007669"/>
    <property type="project" value="InterPro"/>
</dbReference>
<evidence type="ECO:0000313" key="7">
    <source>
        <dbReference type="Proteomes" id="UP001215151"/>
    </source>
</evidence>
<evidence type="ECO:0000256" key="4">
    <source>
        <dbReference type="ARBA" id="ARBA00023002"/>
    </source>
</evidence>
<dbReference type="AlphaFoldDB" id="A0AAD7TIJ3"/>
<organism evidence="6 7">
    <name type="scientific">Trametes cubensis</name>
    <dbReference type="NCBI Taxonomy" id="1111947"/>
    <lineage>
        <taxon>Eukaryota</taxon>
        <taxon>Fungi</taxon>
        <taxon>Dikarya</taxon>
        <taxon>Basidiomycota</taxon>
        <taxon>Agaricomycotina</taxon>
        <taxon>Agaricomycetes</taxon>
        <taxon>Polyporales</taxon>
        <taxon>Polyporaceae</taxon>
        <taxon>Trametes</taxon>
    </lineage>
</organism>
<comment type="similarity">
    <text evidence="2">Belongs to the cytochrome P450 family.</text>
</comment>
<dbReference type="EMBL" id="JAPEVG010000754">
    <property type="protein sequence ID" value="KAJ8455571.1"/>
    <property type="molecule type" value="Genomic_DNA"/>
</dbReference>
<keyword evidence="5" id="KW-0408">Iron</keyword>
<evidence type="ECO:0000256" key="3">
    <source>
        <dbReference type="ARBA" id="ARBA00022723"/>
    </source>
</evidence>
<accession>A0AAD7TIJ3</accession>
<dbReference type="Proteomes" id="UP001215151">
    <property type="component" value="Unassembled WGS sequence"/>
</dbReference>
<comment type="cofactor">
    <cofactor evidence="1">
        <name>heme</name>
        <dbReference type="ChEBI" id="CHEBI:30413"/>
    </cofactor>
</comment>
<sequence length="550" mass="61680">MLSAETWQYLYVAIAVWLASYLIKRHLDPLNAIPTVGPSAPLLSYLGAIQYIRDAESLLREGYQKVGFVSIHCNATLMSPPQYYGTVFKVAMLDGWLAVFTGPQLIDELRRSSDDELSAVEGTSQVLQLRHTLGPGVDDQFHVAVVRDKLTRSLQVLCPDVLDEVSAAFQEYIPAKEDEWVGVRIFPVVQQVVARASNRVIVGLPKCRDPEYLKVAVNFTNDVFITSFIINLFPDFLKPIIGRMTTMVSKNKHILMPMIVPMLQQRQKMFEQYGDGWEDKPRDLLQWILDEGREKGTPFDNIVEKVLLVNFGAIHTSSVTFTHALYNLAAHTEYIQPVREEVESIISEEGWSKASLGKMRKLDSLLKESMRLADGSLLSMFRKAVKDVTLSDGTRIPRGTLVAAASATAHTDGTRYPAPDTFDPFRFARLREGGVGAATKHQLVNTSVDFLTFGHGKHAWSVLGLSPLSTLRILVLTRRTNSPGRFFAANELKIMLAYLVLNYDIKFEEEGKRPPNIRFGPANLPSHNAIVLFRKRRDVPKFALPASQHA</sequence>
<evidence type="ECO:0008006" key="8">
    <source>
        <dbReference type="Google" id="ProtNLM"/>
    </source>
</evidence>
<dbReference type="GO" id="GO:0020037">
    <property type="term" value="F:heme binding"/>
    <property type="evidence" value="ECO:0007669"/>
    <property type="project" value="InterPro"/>
</dbReference>
<dbReference type="CDD" id="cd11041">
    <property type="entry name" value="CYP503A1-like"/>
    <property type="match status" value="1"/>
</dbReference>
<dbReference type="InterPro" id="IPR036396">
    <property type="entry name" value="Cyt_P450_sf"/>
</dbReference>
<comment type="caution">
    <text evidence="6">The sequence shown here is derived from an EMBL/GenBank/DDBJ whole genome shotgun (WGS) entry which is preliminary data.</text>
</comment>
<dbReference type="PANTHER" id="PTHR46206">
    <property type="entry name" value="CYTOCHROME P450"/>
    <property type="match status" value="1"/>
</dbReference>
<dbReference type="Gene3D" id="1.10.630.10">
    <property type="entry name" value="Cytochrome P450"/>
    <property type="match status" value="1"/>
</dbReference>